<protein>
    <submittedName>
        <fullName evidence="3">Uncharacterized protein</fullName>
    </submittedName>
</protein>
<evidence type="ECO:0000256" key="1">
    <source>
        <dbReference type="SAM" id="MobiDB-lite"/>
    </source>
</evidence>
<proteinExistence type="predicted"/>
<evidence type="ECO:0000313" key="2">
    <source>
        <dbReference type="Proteomes" id="UP000095284"/>
    </source>
</evidence>
<dbReference type="AlphaFoldDB" id="A0A1I7SW28"/>
<name>A0A1I7SW28_BURXY</name>
<evidence type="ECO:0000313" key="3">
    <source>
        <dbReference type="WBParaSite" id="BXY_1725800.1"/>
    </source>
</evidence>
<organism evidence="2 3">
    <name type="scientific">Bursaphelenchus xylophilus</name>
    <name type="common">Pinewood nematode worm</name>
    <name type="synonym">Aphelenchoides xylophilus</name>
    <dbReference type="NCBI Taxonomy" id="6326"/>
    <lineage>
        <taxon>Eukaryota</taxon>
        <taxon>Metazoa</taxon>
        <taxon>Ecdysozoa</taxon>
        <taxon>Nematoda</taxon>
        <taxon>Chromadorea</taxon>
        <taxon>Rhabditida</taxon>
        <taxon>Tylenchina</taxon>
        <taxon>Tylenchomorpha</taxon>
        <taxon>Aphelenchoidea</taxon>
        <taxon>Aphelenchoididae</taxon>
        <taxon>Bursaphelenchus</taxon>
    </lineage>
</organism>
<reference evidence="3" key="1">
    <citation type="submission" date="2016-11" db="UniProtKB">
        <authorList>
            <consortium name="WormBaseParasite"/>
        </authorList>
    </citation>
    <scope>IDENTIFICATION</scope>
</reference>
<feature type="region of interest" description="Disordered" evidence="1">
    <location>
        <begin position="59"/>
        <end position="84"/>
    </location>
</feature>
<feature type="compositionally biased region" description="Basic and acidic residues" evidence="1">
    <location>
        <begin position="67"/>
        <end position="76"/>
    </location>
</feature>
<accession>A0A1I7SW28</accession>
<sequence length="84" mass="9291">MNCHHNTIERILHSQLNLEYKNGQWLPKPPKADKPGPSGLNETNRQLLNGLEQEIQHVAGPSNAHLGQDRCNDYGKEGGQCGPP</sequence>
<dbReference type="Proteomes" id="UP000095284">
    <property type="component" value="Unplaced"/>
</dbReference>
<dbReference type="WBParaSite" id="BXY_1725800.1">
    <property type="protein sequence ID" value="BXY_1725800.1"/>
    <property type="gene ID" value="BXY_1725800"/>
</dbReference>
<feature type="region of interest" description="Disordered" evidence="1">
    <location>
        <begin position="22"/>
        <end position="46"/>
    </location>
</feature>